<evidence type="ECO:0000313" key="8">
    <source>
        <dbReference type="Proteomes" id="UP001314635"/>
    </source>
</evidence>
<dbReference type="InterPro" id="IPR005119">
    <property type="entry name" value="LysR_subst-bd"/>
</dbReference>
<dbReference type="PANTHER" id="PTHR30346:SF0">
    <property type="entry name" value="HCA OPERON TRANSCRIPTIONAL ACTIVATOR HCAR"/>
    <property type="match status" value="1"/>
</dbReference>
<reference evidence="8" key="1">
    <citation type="journal article" date="2021" name="ISME J.">
        <title>Evolutionary origin and ecological implication of a unique nif island in free-living Bradyrhizobium lineages.</title>
        <authorList>
            <person name="Tao J."/>
        </authorList>
    </citation>
    <scope>NUCLEOTIDE SEQUENCE [LARGE SCALE GENOMIC DNA]</scope>
    <source>
        <strain evidence="8">SZCCT0094</strain>
    </source>
</reference>
<dbReference type="PROSITE" id="PS50931">
    <property type="entry name" value="HTH_LYSR"/>
    <property type="match status" value="1"/>
</dbReference>
<dbReference type="PANTHER" id="PTHR30346">
    <property type="entry name" value="TRANSCRIPTIONAL DUAL REGULATOR HCAR-RELATED"/>
    <property type="match status" value="1"/>
</dbReference>
<dbReference type="InterPro" id="IPR036390">
    <property type="entry name" value="WH_DNA-bd_sf"/>
</dbReference>
<dbReference type="SUPFAM" id="SSF53850">
    <property type="entry name" value="Periplasmic binding protein-like II"/>
    <property type="match status" value="1"/>
</dbReference>
<dbReference type="Gene3D" id="1.10.10.10">
    <property type="entry name" value="Winged helix-like DNA-binding domain superfamily/Winged helix DNA-binding domain"/>
    <property type="match status" value="1"/>
</dbReference>
<dbReference type="SUPFAM" id="SSF46785">
    <property type="entry name" value="Winged helix' DNA-binding domain"/>
    <property type="match status" value="1"/>
</dbReference>
<name>A0ABS5FYT9_9BRAD</name>
<evidence type="ECO:0000313" key="7">
    <source>
        <dbReference type="EMBL" id="MBR1134226.1"/>
    </source>
</evidence>
<dbReference type="InterPro" id="IPR000847">
    <property type="entry name" value="LysR_HTH_N"/>
</dbReference>
<comment type="function">
    <text evidence="1">NodD regulates the expression of the nodABCFE genes which encode other nodulation proteins. NodD is also a negative regulator of its own expression. Binds flavonoids as inducers.</text>
</comment>
<dbReference type="RefSeq" id="WP_024925086.1">
    <property type="nucleotide sequence ID" value="NZ_JAFCLK010000001.1"/>
</dbReference>
<dbReference type="CDD" id="cd08414">
    <property type="entry name" value="PBP2_LTTR_aromatics_like"/>
    <property type="match status" value="1"/>
</dbReference>
<dbReference type="Proteomes" id="UP001314635">
    <property type="component" value="Unassembled WGS sequence"/>
</dbReference>
<dbReference type="Pfam" id="PF00126">
    <property type="entry name" value="HTH_1"/>
    <property type="match status" value="1"/>
</dbReference>
<keyword evidence="5" id="KW-0804">Transcription</keyword>
<dbReference type="EMBL" id="JAFCLK010000001">
    <property type="protein sequence ID" value="MBR1134226.1"/>
    <property type="molecule type" value="Genomic_DNA"/>
</dbReference>
<evidence type="ECO:0000256" key="3">
    <source>
        <dbReference type="ARBA" id="ARBA00023015"/>
    </source>
</evidence>
<evidence type="ECO:0000259" key="6">
    <source>
        <dbReference type="PROSITE" id="PS50931"/>
    </source>
</evidence>
<protein>
    <submittedName>
        <fullName evidence="7">LysR family transcriptional regulator</fullName>
    </submittedName>
</protein>
<organism evidence="7 8">
    <name type="scientific">Bradyrhizobium denitrificans</name>
    <dbReference type="NCBI Taxonomy" id="2734912"/>
    <lineage>
        <taxon>Bacteria</taxon>
        <taxon>Pseudomonadati</taxon>
        <taxon>Pseudomonadota</taxon>
        <taxon>Alphaproteobacteria</taxon>
        <taxon>Hyphomicrobiales</taxon>
        <taxon>Nitrobacteraceae</taxon>
        <taxon>Bradyrhizobium</taxon>
    </lineage>
</organism>
<keyword evidence="8" id="KW-1185">Reference proteome</keyword>
<dbReference type="PRINTS" id="PR00039">
    <property type="entry name" value="HTHLYSR"/>
</dbReference>
<comment type="caution">
    <text evidence="7">The sequence shown here is derived from an EMBL/GenBank/DDBJ whole genome shotgun (WGS) entry which is preliminary data.</text>
</comment>
<evidence type="ECO:0000256" key="4">
    <source>
        <dbReference type="ARBA" id="ARBA00023125"/>
    </source>
</evidence>
<feature type="domain" description="HTH lysR-type" evidence="6">
    <location>
        <begin position="28"/>
        <end position="85"/>
    </location>
</feature>
<dbReference type="Pfam" id="PF03466">
    <property type="entry name" value="LysR_substrate"/>
    <property type="match status" value="1"/>
</dbReference>
<comment type="similarity">
    <text evidence="2">Belongs to the LysR transcriptional regulatory family.</text>
</comment>
<keyword evidence="4" id="KW-0238">DNA-binding</keyword>
<proteinExistence type="inferred from homology"/>
<keyword evidence="3" id="KW-0805">Transcription regulation</keyword>
<evidence type="ECO:0000256" key="2">
    <source>
        <dbReference type="ARBA" id="ARBA00009437"/>
    </source>
</evidence>
<dbReference type="InterPro" id="IPR036388">
    <property type="entry name" value="WH-like_DNA-bd_sf"/>
</dbReference>
<evidence type="ECO:0000256" key="1">
    <source>
        <dbReference type="ARBA" id="ARBA00003502"/>
    </source>
</evidence>
<evidence type="ECO:0000256" key="5">
    <source>
        <dbReference type="ARBA" id="ARBA00023163"/>
    </source>
</evidence>
<accession>A0ABS5FYT9</accession>
<sequence>MVRRRPCKWSEEADALHCRQCRLLGTRIPLASLIQAVAVGEHLNFRHAATALGVSQSSVSERIRALEETLGVRLFERRHRGVQPTEAGRFFLAQVADGIDQLAYAVKTAGMIGTGELGRVRLAVPTTIAAGFLADLLHCYRQQWPGVELELFDGRAKDAILRVREGSLDVAFVAAITDVPDCHCRALWTEPLFIAVSTRDLRASGDALHWCDLKDDLFLVRYNGTGPQVHDHVLRRFEERGLQPRVQRCNVDRCLLLSMVAGDYGITLCSEATAQAAFPGVTFLPLRDEPEPLRFSAIWSPHNSSKALRGLLDLARSRATI</sequence>
<dbReference type="Gene3D" id="3.40.190.10">
    <property type="entry name" value="Periplasmic binding protein-like II"/>
    <property type="match status" value="2"/>
</dbReference>
<gene>
    <name evidence="7" type="ORF">JQ619_00430</name>
</gene>